<dbReference type="Proteomes" id="UP001233999">
    <property type="component" value="Unassembled WGS sequence"/>
</dbReference>
<reference evidence="1" key="2">
    <citation type="submission" date="2023-05" db="EMBL/GenBank/DDBJ databases">
        <authorList>
            <person name="Fouks B."/>
        </authorList>
    </citation>
    <scope>NUCLEOTIDE SEQUENCE</scope>
    <source>
        <strain evidence="1">Stay&amp;Tobe</strain>
        <tissue evidence="1">Testes</tissue>
    </source>
</reference>
<name>A0AAD7ZZW1_DIPPU</name>
<feature type="non-terminal residue" evidence="1">
    <location>
        <position position="55"/>
    </location>
</feature>
<reference evidence="1" key="1">
    <citation type="journal article" date="2023" name="IScience">
        <title>Live-bearing cockroach genome reveals convergent evolutionary mechanisms linked to viviparity in insects and beyond.</title>
        <authorList>
            <person name="Fouks B."/>
            <person name="Harrison M.C."/>
            <person name="Mikhailova A.A."/>
            <person name="Marchal E."/>
            <person name="English S."/>
            <person name="Carruthers M."/>
            <person name="Jennings E.C."/>
            <person name="Chiamaka E.L."/>
            <person name="Frigard R.A."/>
            <person name="Pippel M."/>
            <person name="Attardo G.M."/>
            <person name="Benoit J.B."/>
            <person name="Bornberg-Bauer E."/>
            <person name="Tobe S.S."/>
        </authorList>
    </citation>
    <scope>NUCLEOTIDE SEQUENCE</scope>
    <source>
        <strain evidence="1">Stay&amp;Tobe</strain>
    </source>
</reference>
<organism evidence="1 2">
    <name type="scientific">Diploptera punctata</name>
    <name type="common">Pacific beetle cockroach</name>
    <dbReference type="NCBI Taxonomy" id="6984"/>
    <lineage>
        <taxon>Eukaryota</taxon>
        <taxon>Metazoa</taxon>
        <taxon>Ecdysozoa</taxon>
        <taxon>Arthropoda</taxon>
        <taxon>Hexapoda</taxon>
        <taxon>Insecta</taxon>
        <taxon>Pterygota</taxon>
        <taxon>Neoptera</taxon>
        <taxon>Polyneoptera</taxon>
        <taxon>Dictyoptera</taxon>
        <taxon>Blattodea</taxon>
        <taxon>Blaberoidea</taxon>
        <taxon>Blaberidae</taxon>
        <taxon>Diplopterinae</taxon>
        <taxon>Diploptera</taxon>
    </lineage>
</organism>
<feature type="non-terminal residue" evidence="1">
    <location>
        <position position="1"/>
    </location>
</feature>
<evidence type="ECO:0000313" key="2">
    <source>
        <dbReference type="Proteomes" id="UP001233999"/>
    </source>
</evidence>
<dbReference type="EMBL" id="JASPKZ010004911">
    <property type="protein sequence ID" value="KAJ9589761.1"/>
    <property type="molecule type" value="Genomic_DNA"/>
</dbReference>
<keyword evidence="2" id="KW-1185">Reference proteome</keyword>
<evidence type="ECO:0000313" key="1">
    <source>
        <dbReference type="EMBL" id="KAJ9589761.1"/>
    </source>
</evidence>
<comment type="caution">
    <text evidence="1">The sequence shown here is derived from an EMBL/GenBank/DDBJ whole genome shotgun (WGS) entry which is preliminary data.</text>
</comment>
<gene>
    <name evidence="1" type="ORF">L9F63_017035</name>
</gene>
<dbReference type="AlphaFoldDB" id="A0AAD7ZZW1"/>
<proteinExistence type="predicted"/>
<accession>A0AAD7ZZW1</accession>
<sequence>TVQRIQEAIERCPRALTRRLSRELELPQSTVGRFYTLRCTNVRDPADLKQRIRNA</sequence>
<protein>
    <submittedName>
        <fullName evidence="1">Uncharacterized protein</fullName>
    </submittedName>
</protein>